<keyword evidence="4" id="KW-0547">Nucleotide-binding</keyword>
<name>A0A840MIS6_9PROT</name>
<organism evidence="11 12">
    <name type="scientific">Chitinivorax tropicus</name>
    <dbReference type="NCBI Taxonomy" id="714531"/>
    <lineage>
        <taxon>Bacteria</taxon>
        <taxon>Pseudomonadati</taxon>
        <taxon>Pseudomonadota</taxon>
        <taxon>Betaproteobacteria</taxon>
        <taxon>Chitinivorax</taxon>
    </lineage>
</organism>
<evidence type="ECO:0000313" key="12">
    <source>
        <dbReference type="Proteomes" id="UP000575898"/>
    </source>
</evidence>
<dbReference type="GO" id="GO:0005524">
    <property type="term" value="F:ATP binding"/>
    <property type="evidence" value="ECO:0007669"/>
    <property type="project" value="UniProtKB-KW"/>
</dbReference>
<dbReference type="Proteomes" id="UP000575898">
    <property type="component" value="Unassembled WGS sequence"/>
</dbReference>
<dbReference type="Pfam" id="PF00733">
    <property type="entry name" value="Asn_synthase"/>
    <property type="match status" value="1"/>
</dbReference>
<dbReference type="RefSeq" id="WP_184037403.1">
    <property type="nucleotide sequence ID" value="NZ_JACHHY010000008.1"/>
</dbReference>
<dbReference type="PIRSF" id="PIRSF001589">
    <property type="entry name" value="Asn_synthetase_glu-h"/>
    <property type="match status" value="1"/>
</dbReference>
<dbReference type="EC" id="6.3.5.4" evidence="3"/>
<keyword evidence="12" id="KW-1185">Reference proteome</keyword>
<dbReference type="SUPFAM" id="SSF56235">
    <property type="entry name" value="N-terminal nucleophile aminohydrolases (Ntn hydrolases)"/>
    <property type="match status" value="1"/>
</dbReference>
<comment type="caution">
    <text evidence="11">The sequence shown here is derived from an EMBL/GenBank/DDBJ whole genome shotgun (WGS) entry which is preliminary data.</text>
</comment>
<keyword evidence="11" id="KW-0436">Ligase</keyword>
<feature type="site" description="Important for beta-aspartyl-AMP intermediate formation" evidence="7">
    <location>
        <position position="348"/>
    </location>
</feature>
<comment type="pathway">
    <text evidence="1">Amino-acid biosynthesis; L-asparagine biosynthesis; L-asparagine from L-aspartate (L-Gln route): step 1/1.</text>
</comment>
<keyword evidence="8" id="KW-1133">Transmembrane helix</keyword>
<comment type="similarity">
    <text evidence="2">Belongs to the asparagine synthetase family.</text>
</comment>
<dbReference type="Gene3D" id="3.60.20.10">
    <property type="entry name" value="Glutamine Phosphoribosylpyrophosphate, subunit 1, domain 1"/>
    <property type="match status" value="1"/>
</dbReference>
<dbReference type="GO" id="GO:0004066">
    <property type="term" value="F:asparagine synthase (glutamine-hydrolyzing) activity"/>
    <property type="evidence" value="ECO:0007669"/>
    <property type="project" value="UniProtKB-EC"/>
</dbReference>
<feature type="domain" description="Glutamine amidotransferase type-2" evidence="10">
    <location>
        <begin position="88"/>
        <end position="150"/>
    </location>
</feature>
<feature type="transmembrane region" description="Helical" evidence="8">
    <location>
        <begin position="587"/>
        <end position="604"/>
    </location>
</feature>
<feature type="domain" description="Asparagine synthetase" evidence="9">
    <location>
        <begin position="226"/>
        <end position="605"/>
    </location>
</feature>
<evidence type="ECO:0000313" key="11">
    <source>
        <dbReference type="EMBL" id="MBB5018310.1"/>
    </source>
</evidence>
<dbReference type="PANTHER" id="PTHR43284">
    <property type="entry name" value="ASPARAGINE SYNTHETASE (GLUTAMINE-HYDROLYZING)"/>
    <property type="match status" value="1"/>
</dbReference>
<dbReference type="PANTHER" id="PTHR43284:SF1">
    <property type="entry name" value="ASPARAGINE SYNTHETASE"/>
    <property type="match status" value="1"/>
</dbReference>
<evidence type="ECO:0000256" key="3">
    <source>
        <dbReference type="ARBA" id="ARBA00012737"/>
    </source>
</evidence>
<evidence type="ECO:0000259" key="9">
    <source>
        <dbReference type="Pfam" id="PF00733"/>
    </source>
</evidence>
<evidence type="ECO:0000256" key="6">
    <source>
        <dbReference type="ARBA" id="ARBA00048741"/>
    </source>
</evidence>
<dbReference type="EMBL" id="JACHHY010000008">
    <property type="protein sequence ID" value="MBB5018310.1"/>
    <property type="molecule type" value="Genomic_DNA"/>
</dbReference>
<keyword evidence="5" id="KW-0067">ATP-binding</keyword>
<dbReference type="InterPro" id="IPR017932">
    <property type="entry name" value="GATase_2_dom"/>
</dbReference>
<comment type="catalytic activity">
    <reaction evidence="6">
        <text>L-aspartate + L-glutamine + ATP + H2O = L-asparagine + L-glutamate + AMP + diphosphate + H(+)</text>
        <dbReference type="Rhea" id="RHEA:12228"/>
        <dbReference type="ChEBI" id="CHEBI:15377"/>
        <dbReference type="ChEBI" id="CHEBI:15378"/>
        <dbReference type="ChEBI" id="CHEBI:29985"/>
        <dbReference type="ChEBI" id="CHEBI:29991"/>
        <dbReference type="ChEBI" id="CHEBI:30616"/>
        <dbReference type="ChEBI" id="CHEBI:33019"/>
        <dbReference type="ChEBI" id="CHEBI:58048"/>
        <dbReference type="ChEBI" id="CHEBI:58359"/>
        <dbReference type="ChEBI" id="CHEBI:456215"/>
        <dbReference type="EC" id="6.3.5.4"/>
    </reaction>
</comment>
<dbReference type="InterPro" id="IPR001962">
    <property type="entry name" value="Asn_synthase"/>
</dbReference>
<evidence type="ECO:0000256" key="4">
    <source>
        <dbReference type="ARBA" id="ARBA00022741"/>
    </source>
</evidence>
<evidence type="ECO:0000259" key="10">
    <source>
        <dbReference type="Pfam" id="PF13537"/>
    </source>
</evidence>
<evidence type="ECO:0000256" key="2">
    <source>
        <dbReference type="ARBA" id="ARBA00005752"/>
    </source>
</evidence>
<keyword evidence="8" id="KW-0472">Membrane</keyword>
<dbReference type="InterPro" id="IPR014729">
    <property type="entry name" value="Rossmann-like_a/b/a_fold"/>
</dbReference>
<dbReference type="InterPro" id="IPR029055">
    <property type="entry name" value="Ntn_hydrolases_N"/>
</dbReference>
<dbReference type="SUPFAM" id="SSF52402">
    <property type="entry name" value="Adenine nucleotide alpha hydrolases-like"/>
    <property type="match status" value="1"/>
</dbReference>
<dbReference type="AlphaFoldDB" id="A0A840MIS6"/>
<keyword evidence="8" id="KW-0812">Transmembrane</keyword>
<protein>
    <recommendedName>
        <fullName evidence="3">asparagine synthase (glutamine-hydrolyzing)</fullName>
        <ecNumber evidence="3">6.3.5.4</ecNumber>
    </recommendedName>
</protein>
<dbReference type="InterPro" id="IPR006426">
    <property type="entry name" value="Asn_synth_AEB"/>
</dbReference>
<dbReference type="CDD" id="cd01991">
    <property type="entry name" value="Asn_synthase_B_C"/>
    <property type="match status" value="1"/>
</dbReference>
<evidence type="ECO:0000256" key="8">
    <source>
        <dbReference type="SAM" id="Phobius"/>
    </source>
</evidence>
<evidence type="ECO:0000256" key="5">
    <source>
        <dbReference type="ARBA" id="ARBA00022840"/>
    </source>
</evidence>
<sequence>MTGLCGWIGHATTEPDTTLARMVGRLSPFPGAKPSNWAMPDGALGGTGLKHAPVIAQQGGCRAVVIGRPRISDSHLHAYAMQHGHAGALIQGYRKEGPAVLRHFADSFALALVDLDKQHALLAVDRFGSIPLSFSETGNGLIFASSLWALNTHPAANSSIDRQAIYHYLYFHMVPGPETIYHNQFRLEPGEYLHWQNGDSRRKRYWEPVFTESGGQSFVEQKEAFTALLRESMREASAGAETGCFLSGGTDSSTIAGMLTAVQGRPAKTYSIGFEAEGYDEMEFARIAVKHFGTRHTEYYVTPDDVVNAIPRIAAASDQPFGNSSVVPGFYCAQLAHRDGVERMLGGDGGDELFGGNARYAKQHVFEVWGRVPRAVKKSLIEPLAFNLPTSLPLIGKARSYIEQANTPMPARLETYNLLERFGAANIFTRDFLGQVNISGPGQHQQRTWDAIQAQSLINQMLGLDFKYTLADNDLVKVNLACELAGVDIAYPLLHDKLTQFSLKLDPGWKLKGQQLRWFFKEALRDFLPPEIITKEKHGFGLPFGPWLTKHTGLQTLVNDSLSDLKRHDLIRPEFIDDMMSKVREHPGYYGTMVWILMMLSLWLKEAKQTI</sequence>
<reference evidence="11 12" key="1">
    <citation type="submission" date="2020-08" db="EMBL/GenBank/DDBJ databases">
        <title>Genomic Encyclopedia of Type Strains, Phase IV (KMG-IV): sequencing the most valuable type-strain genomes for metagenomic binning, comparative biology and taxonomic classification.</title>
        <authorList>
            <person name="Goeker M."/>
        </authorList>
    </citation>
    <scope>NUCLEOTIDE SEQUENCE [LARGE SCALE GENOMIC DNA]</scope>
    <source>
        <strain evidence="11 12">DSM 27165</strain>
    </source>
</reference>
<dbReference type="Gene3D" id="3.40.50.620">
    <property type="entry name" value="HUPs"/>
    <property type="match status" value="1"/>
</dbReference>
<evidence type="ECO:0000256" key="1">
    <source>
        <dbReference type="ARBA" id="ARBA00005187"/>
    </source>
</evidence>
<dbReference type="Pfam" id="PF13537">
    <property type="entry name" value="GATase_7"/>
    <property type="match status" value="1"/>
</dbReference>
<proteinExistence type="inferred from homology"/>
<dbReference type="GO" id="GO:0006529">
    <property type="term" value="P:asparagine biosynthetic process"/>
    <property type="evidence" value="ECO:0007669"/>
    <property type="project" value="InterPro"/>
</dbReference>
<accession>A0A840MIS6</accession>
<dbReference type="InterPro" id="IPR051786">
    <property type="entry name" value="ASN_synthetase/amidase"/>
</dbReference>
<gene>
    <name evidence="11" type="ORF">HNQ59_001598</name>
</gene>
<dbReference type="GO" id="GO:0005829">
    <property type="term" value="C:cytosol"/>
    <property type="evidence" value="ECO:0007669"/>
    <property type="project" value="TreeGrafter"/>
</dbReference>
<evidence type="ECO:0000256" key="7">
    <source>
        <dbReference type="PIRSR" id="PIRSR001589-3"/>
    </source>
</evidence>